<accession>A0A939K3S8</accession>
<dbReference type="Proteomes" id="UP000664034">
    <property type="component" value="Unassembled WGS sequence"/>
</dbReference>
<sequence>MSTRPQNGPLTADARPLCPSAPLYEGSQLLGIVKQGGGISLLAQPIPVTPEFVETATAHGPAEERFRFVNKCVEKGCAKWGAGGCSVVAGAIARIETAAQEAILPTCGIRPSCRWFMQEGPMACHACPQVTYFNYEQAA</sequence>
<evidence type="ECO:0000313" key="2">
    <source>
        <dbReference type="Proteomes" id="UP000664034"/>
    </source>
</evidence>
<name>A0A939K3S8_9BACT</name>
<protein>
    <recommendedName>
        <fullName evidence="3">Nitrogen fixation protein</fullName>
    </recommendedName>
</protein>
<reference evidence="1" key="1">
    <citation type="submission" date="2021-03" db="EMBL/GenBank/DDBJ databases">
        <title>Fibrella sp. HMF5335 genome sequencing and assembly.</title>
        <authorList>
            <person name="Kang H."/>
            <person name="Kim H."/>
            <person name="Bae S."/>
            <person name="Joh K."/>
        </authorList>
    </citation>
    <scope>NUCLEOTIDE SEQUENCE</scope>
    <source>
        <strain evidence="1">HMF5335</strain>
    </source>
</reference>
<evidence type="ECO:0000313" key="1">
    <source>
        <dbReference type="EMBL" id="MBO0939577.1"/>
    </source>
</evidence>
<dbReference type="AlphaFoldDB" id="A0A939K3S8"/>
<proteinExistence type="predicted"/>
<dbReference type="RefSeq" id="WP_207367102.1">
    <property type="nucleotide sequence ID" value="NZ_JAFMYV010000015.1"/>
</dbReference>
<comment type="caution">
    <text evidence="1">The sequence shown here is derived from an EMBL/GenBank/DDBJ whole genome shotgun (WGS) entry which is preliminary data.</text>
</comment>
<gene>
    <name evidence="1" type="ORF">J2I47_23710</name>
</gene>
<keyword evidence="2" id="KW-1185">Reference proteome</keyword>
<organism evidence="1 2">
    <name type="scientific">Fibrella rubiginis</name>
    <dbReference type="NCBI Taxonomy" id="2817060"/>
    <lineage>
        <taxon>Bacteria</taxon>
        <taxon>Pseudomonadati</taxon>
        <taxon>Bacteroidota</taxon>
        <taxon>Cytophagia</taxon>
        <taxon>Cytophagales</taxon>
        <taxon>Spirosomataceae</taxon>
        <taxon>Fibrella</taxon>
    </lineage>
</organism>
<evidence type="ECO:0008006" key="3">
    <source>
        <dbReference type="Google" id="ProtNLM"/>
    </source>
</evidence>
<dbReference type="EMBL" id="JAFMYV010000015">
    <property type="protein sequence ID" value="MBO0939577.1"/>
    <property type="molecule type" value="Genomic_DNA"/>
</dbReference>